<dbReference type="STRING" id="937334.SAMN05444406_11213"/>
<sequence>MVHNERDGLEGIILQPYTYLLEFFAEDTGYGPLLCYREFGICRFEQDTLGRYIEVPDEFFEWIEEGLKKQSSKYKIVKWLLTCPINNCKILYIQLHSRFKSYGPKG</sequence>
<organism evidence="1 2">
    <name type="scientific">Caldicoprobacter faecalis</name>
    <dbReference type="NCBI Taxonomy" id="937334"/>
    <lineage>
        <taxon>Bacteria</taxon>
        <taxon>Bacillati</taxon>
        <taxon>Bacillota</taxon>
        <taxon>Clostridia</taxon>
        <taxon>Caldicoprobacterales</taxon>
        <taxon>Caldicoprobacteraceae</taxon>
        <taxon>Caldicoprobacter</taxon>
    </lineage>
</organism>
<keyword evidence="2" id="KW-1185">Reference proteome</keyword>
<protein>
    <submittedName>
        <fullName evidence="1">Uncharacterized protein</fullName>
    </submittedName>
</protein>
<name>A0A1I5VP80_9FIRM</name>
<evidence type="ECO:0000313" key="1">
    <source>
        <dbReference type="EMBL" id="SFQ09358.1"/>
    </source>
</evidence>
<reference evidence="1 2" key="1">
    <citation type="submission" date="2016-10" db="EMBL/GenBank/DDBJ databases">
        <authorList>
            <person name="de Groot N.N."/>
        </authorList>
    </citation>
    <scope>NUCLEOTIDE SEQUENCE [LARGE SCALE GENOMIC DNA]</scope>
    <source>
        <strain evidence="1 2">DSM 20678</strain>
    </source>
</reference>
<dbReference type="EMBL" id="FOXR01000012">
    <property type="protein sequence ID" value="SFQ09358.1"/>
    <property type="molecule type" value="Genomic_DNA"/>
</dbReference>
<dbReference type="Proteomes" id="UP000198577">
    <property type="component" value="Unassembled WGS sequence"/>
</dbReference>
<evidence type="ECO:0000313" key="2">
    <source>
        <dbReference type="Proteomes" id="UP000198577"/>
    </source>
</evidence>
<accession>A0A1I5VP80</accession>
<dbReference type="AlphaFoldDB" id="A0A1I5VP80"/>
<proteinExistence type="predicted"/>
<gene>
    <name evidence="1" type="ORF">SAMN05444406_11213</name>
</gene>